<dbReference type="PROSITE" id="PS00430">
    <property type="entry name" value="TONB_DEPENDENT_REC_1"/>
    <property type="match status" value="1"/>
</dbReference>
<keyword evidence="1" id="KW-0732">Signal</keyword>
<accession>A0ABT2MRV4</accession>
<feature type="signal peptide" evidence="1">
    <location>
        <begin position="1"/>
        <end position="24"/>
    </location>
</feature>
<reference evidence="2 3" key="1">
    <citation type="journal article" date="2022" name="Front. Microbiol.">
        <title>High genomic differentiation and limited gene flow indicate recent cryptic speciation within the genus Laspinema (cyanobacteria).</title>
        <authorList>
            <person name="Stanojkovic A."/>
            <person name="Skoupy S."/>
            <person name="Skaloud P."/>
            <person name="Dvorak P."/>
        </authorList>
    </citation>
    <scope>NUCLEOTIDE SEQUENCE [LARGE SCALE GENOMIC DNA]</scope>
    <source>
        <strain evidence="2 3">D2a</strain>
    </source>
</reference>
<comment type="caution">
    <text evidence="2">The sequence shown here is derived from an EMBL/GenBank/DDBJ whole genome shotgun (WGS) entry which is preliminary data.</text>
</comment>
<sequence>MNKVILSSLALLGLSVAFVAPAQAQSAPNVLVNPTPGAASITGAASVSNMNGATSSMAVQVTFPATMYAKDGKAAADFAGTVAQNDLRVNTITVTASELLNIPTSANSFEGTAAAKLTAAGTISDQVSLIRAWRSGLN</sequence>
<evidence type="ECO:0000313" key="3">
    <source>
        <dbReference type="Proteomes" id="UP001525890"/>
    </source>
</evidence>
<organism evidence="2 3">
    <name type="scientific">Laspinema palackyanum D2a</name>
    <dbReference type="NCBI Taxonomy" id="2953684"/>
    <lineage>
        <taxon>Bacteria</taxon>
        <taxon>Bacillati</taxon>
        <taxon>Cyanobacteriota</taxon>
        <taxon>Cyanophyceae</taxon>
        <taxon>Oscillatoriophycideae</taxon>
        <taxon>Oscillatoriales</taxon>
        <taxon>Laspinemataceae</taxon>
        <taxon>Laspinema</taxon>
        <taxon>Laspinema palackyanum</taxon>
    </lineage>
</organism>
<feature type="chain" id="PRO_5045916763" evidence="1">
    <location>
        <begin position="25"/>
        <end position="138"/>
    </location>
</feature>
<proteinExistence type="predicted"/>
<gene>
    <name evidence="2" type="ORF">NG799_14165</name>
</gene>
<dbReference type="Proteomes" id="UP001525890">
    <property type="component" value="Unassembled WGS sequence"/>
</dbReference>
<evidence type="ECO:0000313" key="2">
    <source>
        <dbReference type="EMBL" id="MCT7967481.1"/>
    </source>
</evidence>
<keyword evidence="3" id="KW-1185">Reference proteome</keyword>
<evidence type="ECO:0000256" key="1">
    <source>
        <dbReference type="SAM" id="SignalP"/>
    </source>
</evidence>
<protein>
    <submittedName>
        <fullName evidence="2">Uncharacterized protein</fullName>
    </submittedName>
</protein>
<dbReference type="EMBL" id="JAMXFF010000020">
    <property type="protein sequence ID" value="MCT7967481.1"/>
    <property type="molecule type" value="Genomic_DNA"/>
</dbReference>
<dbReference type="RefSeq" id="WP_368007062.1">
    <property type="nucleotide sequence ID" value="NZ_JAMXFF010000020.1"/>
</dbReference>
<dbReference type="InterPro" id="IPR010916">
    <property type="entry name" value="TonB_box_CS"/>
</dbReference>
<name>A0ABT2MRV4_9CYAN</name>